<evidence type="ECO:0000259" key="2">
    <source>
        <dbReference type="Pfam" id="PF23657"/>
    </source>
</evidence>
<dbReference type="EMBL" id="CP000245">
    <property type="protein sequence ID" value="AEG92391.1"/>
    <property type="molecule type" value="Genomic_DNA"/>
</dbReference>
<dbReference type="KEGG" id="rta:Rta_13040"/>
<protein>
    <recommendedName>
        <fullName evidence="2">DUF7151 domain-containing protein</fullName>
    </recommendedName>
</protein>
<dbReference type="PATRIC" id="fig|365046.3.peg.1333"/>
<name>F5Y2M8_RAMTT</name>
<feature type="domain" description="DUF7151" evidence="2">
    <location>
        <begin position="61"/>
        <end position="105"/>
    </location>
</feature>
<accession>F5Y2M8</accession>
<dbReference type="HOGENOM" id="CLU_506982_0_0_4"/>
<dbReference type="AlphaFoldDB" id="F5Y2M8"/>
<feature type="region of interest" description="Disordered" evidence="1">
    <location>
        <begin position="69"/>
        <end position="88"/>
    </location>
</feature>
<dbReference type="STRING" id="365046.Rta_13040"/>
<dbReference type="Pfam" id="PF23657">
    <property type="entry name" value="DUF7151"/>
    <property type="match status" value="1"/>
</dbReference>
<evidence type="ECO:0000256" key="1">
    <source>
        <dbReference type="SAM" id="MobiDB-lite"/>
    </source>
</evidence>
<reference evidence="3 4" key="2">
    <citation type="journal article" date="2011" name="PLoS ONE">
        <title>The Cyst-Dividing Bacterium Ramlibacter tataouinensis TTB310 Genome Reveals a Well-Stocked Toolbox for Adaptation to a Desert Environment.</title>
        <authorList>
            <person name="De Luca G."/>
            <person name="Barakat M."/>
            <person name="Ortet P."/>
            <person name="Fochesato S."/>
            <person name="Jourlin-Castelli C."/>
            <person name="Ansaldi M."/>
            <person name="Py B."/>
            <person name="Fichant G."/>
            <person name="Coutinho P.M."/>
            <person name="Voulhoux R."/>
            <person name="Bastien O."/>
            <person name="Marechal E."/>
            <person name="Henrissat B."/>
            <person name="Quentin Y."/>
            <person name="Noirot P."/>
            <person name="Filloux A."/>
            <person name="Mejean V."/>
            <person name="Dubow M.S."/>
            <person name="Barras F."/>
            <person name="Barbe V."/>
            <person name="Weissenbach J."/>
            <person name="Mihalcescu I."/>
            <person name="Vermeglio A."/>
            <person name="Achouak W."/>
            <person name="Heulin T."/>
        </authorList>
    </citation>
    <scope>NUCLEOTIDE SEQUENCE [LARGE SCALE GENOMIC DNA]</scope>
    <source>
        <strain evidence="4">ATCC BAA-407 / DSM 14655 / LMG 21543 / TTB310</strain>
    </source>
</reference>
<feature type="compositionally biased region" description="Pro residues" evidence="1">
    <location>
        <begin position="37"/>
        <end position="47"/>
    </location>
</feature>
<dbReference type="InterPro" id="IPR018247">
    <property type="entry name" value="EF_Hand_1_Ca_BS"/>
</dbReference>
<evidence type="ECO:0000313" key="3">
    <source>
        <dbReference type="EMBL" id="AEG92391.1"/>
    </source>
</evidence>
<feature type="region of interest" description="Disordered" evidence="1">
    <location>
        <begin position="33"/>
        <end position="57"/>
    </location>
</feature>
<reference evidence="4" key="1">
    <citation type="submission" date="2006-01" db="EMBL/GenBank/DDBJ databases">
        <title>Genome of the cyst-dividing bacterium Ramlibacter tataouinensis.</title>
        <authorList>
            <person name="Barakat M."/>
            <person name="Ortet P."/>
            <person name="De Luca G."/>
            <person name="Jourlin-Castelli C."/>
            <person name="Ansaldi M."/>
            <person name="Py B."/>
            <person name="Fichant G."/>
            <person name="Coutinho P."/>
            <person name="Voulhoux R."/>
            <person name="Bastien O."/>
            <person name="Roy S."/>
            <person name="Marechal E."/>
            <person name="Henrissat B."/>
            <person name="Quentin Y."/>
            <person name="Noirot P."/>
            <person name="Filloux A."/>
            <person name="Mejean V."/>
            <person name="DuBow M."/>
            <person name="Barras F."/>
            <person name="Heulin T."/>
        </authorList>
    </citation>
    <scope>NUCLEOTIDE SEQUENCE [LARGE SCALE GENOMIC DNA]</scope>
    <source>
        <strain evidence="4">ATCC BAA-407 / DSM 14655 / LMG 21543 / TTB310</strain>
    </source>
</reference>
<dbReference type="SUPFAM" id="SSF89372">
    <property type="entry name" value="Fucose-specific lectin"/>
    <property type="match status" value="1"/>
</dbReference>
<dbReference type="RefSeq" id="WP_013900624.1">
    <property type="nucleotide sequence ID" value="NC_015677.1"/>
</dbReference>
<dbReference type="PROSITE" id="PS00018">
    <property type="entry name" value="EF_HAND_1"/>
    <property type="match status" value="1"/>
</dbReference>
<evidence type="ECO:0000313" key="4">
    <source>
        <dbReference type="Proteomes" id="UP000008385"/>
    </source>
</evidence>
<organism evidence="3 4">
    <name type="scientific">Ramlibacter tataouinensis (strain ATCC BAA-407 / DSM 14655 / LMG 21543 / TTB310)</name>
    <dbReference type="NCBI Taxonomy" id="365046"/>
    <lineage>
        <taxon>Bacteria</taxon>
        <taxon>Pseudomonadati</taxon>
        <taxon>Pseudomonadota</taxon>
        <taxon>Betaproteobacteria</taxon>
        <taxon>Burkholderiales</taxon>
        <taxon>Comamonadaceae</taxon>
        <taxon>Ramlibacter</taxon>
    </lineage>
</organism>
<dbReference type="Proteomes" id="UP000008385">
    <property type="component" value="Chromosome"/>
</dbReference>
<dbReference type="InterPro" id="IPR055575">
    <property type="entry name" value="DUF7151"/>
</dbReference>
<dbReference type="PROSITE" id="PS51257">
    <property type="entry name" value="PROKAR_LIPOPROTEIN"/>
    <property type="match status" value="1"/>
</dbReference>
<proteinExistence type="predicted"/>
<sequence>MRHPMLRLAADVRTRHLAPALFALLLSACGGGGGGGAPPPAPAPAPGGPVADGGGEAAQEALVELEAEPAGPRCAAGGTRVQSGIDSDADGVLDDAEVTRTAYVCAEPVSATAPAWRAGTLLSTDNATAATMPDVAANSAGETVAVWVQDGQVWASRRTGALAWQAPQPMSGPAARIESPRVAVNAQGQAVAVWVEVVPMGGYRIRASHRPAGGAWSTPVDAGASGAWMIKRPAVAMDPAGNAMVLFSHFDSTGDQLYAARYTAGMGWSPAVSLASGVTTSDPQIGMDAGGNAVAAWHVSDGSRTVVRASRHTMAGGWAPEVDISNPAPASAVGQPRLVVAEDGGAVLAWAQEGGGVYLRRYAPATGWNPTLLQPTSRATSGDLALALDAAGRPAVAWVQWDGAIKNLYVGRQRAEDGWEPPALIEFDSGEVIQPRLKVDSAGRLLAVWQQSNGTSYDVRANRFMADAGWGLPAVLETSPADVPAGSPQLALSGDGTATLVWEQDAAVWFGQFR</sequence>
<gene>
    <name evidence="3" type="ordered locus">Rta_13040</name>
</gene>
<dbReference type="eggNOG" id="COG3291">
    <property type="taxonomic scope" value="Bacteria"/>
</dbReference>
<dbReference type="OrthoDB" id="9153754at2"/>
<keyword evidence="4" id="KW-1185">Reference proteome</keyword>